<feature type="domain" description="VanZ-like" evidence="2">
    <location>
        <begin position="81"/>
        <end position="212"/>
    </location>
</feature>
<evidence type="ECO:0000259" key="2">
    <source>
        <dbReference type="Pfam" id="PF04892"/>
    </source>
</evidence>
<feature type="transmembrane region" description="Helical" evidence="1">
    <location>
        <begin position="164"/>
        <end position="184"/>
    </location>
</feature>
<name>A0A0R1U0H9_9LACO</name>
<keyword evidence="1" id="KW-1133">Transmembrane helix</keyword>
<dbReference type="STRING" id="1423783.FC50_GL002235"/>
<keyword evidence="1" id="KW-0812">Transmembrane</keyword>
<dbReference type="Proteomes" id="UP000051922">
    <property type="component" value="Unassembled WGS sequence"/>
</dbReference>
<organism evidence="3 4">
    <name type="scientific">Lacticaseibacillus pantheris DSM 15945 = JCM 12539 = NBRC 106106</name>
    <dbReference type="NCBI Taxonomy" id="1423783"/>
    <lineage>
        <taxon>Bacteria</taxon>
        <taxon>Bacillati</taxon>
        <taxon>Bacillota</taxon>
        <taxon>Bacilli</taxon>
        <taxon>Lactobacillales</taxon>
        <taxon>Lactobacillaceae</taxon>
        <taxon>Lacticaseibacillus</taxon>
    </lineage>
</organism>
<evidence type="ECO:0000256" key="1">
    <source>
        <dbReference type="SAM" id="Phobius"/>
    </source>
</evidence>
<dbReference type="PATRIC" id="fig|1423783.4.peg.2289"/>
<feature type="transmembrane region" description="Helical" evidence="1">
    <location>
        <begin position="136"/>
        <end position="157"/>
    </location>
</feature>
<accession>A0A0R1U0H9</accession>
<comment type="caution">
    <text evidence="3">The sequence shown here is derived from an EMBL/GenBank/DDBJ whole genome shotgun (WGS) entry which is preliminary data.</text>
</comment>
<protein>
    <submittedName>
        <fullName evidence="3">Glycopeptide antibiotics resistance protein</fullName>
    </submittedName>
</protein>
<dbReference type="AlphaFoldDB" id="A0A0R1U0H9"/>
<dbReference type="InterPro" id="IPR053150">
    <property type="entry name" value="Teicoplanin_resist-assoc"/>
</dbReference>
<proteinExistence type="predicted"/>
<gene>
    <name evidence="3" type="ORF">FC50_GL002235</name>
</gene>
<dbReference type="InterPro" id="IPR006976">
    <property type="entry name" value="VanZ-like"/>
</dbReference>
<dbReference type="EMBL" id="AZFJ01000062">
    <property type="protein sequence ID" value="KRL84386.1"/>
    <property type="molecule type" value="Genomic_DNA"/>
</dbReference>
<sequence length="224" mass="25961">MNVLVKYGVGGDVMLFLGPFYSWIAGRMASTVNHWPLIRLIVYSVDKTILYALIFIALRIIWLLFKRDRPRWSHELALLVFVTYLILLLALTVFRGAHLYYPWDIHPDWGRSTNVINLRPLAGSLQLFHATSRLDFYYQTIGNVLWFMPLGLLWPMLGRWGHRWFGTAVFSLALSLSIECWQFLLATGIADIDDVIFNFVGGMVGYAVYQLLRGAIRMFRHTRT</sequence>
<dbReference type="PANTHER" id="PTHR36834">
    <property type="entry name" value="MEMBRANE PROTEIN-RELATED"/>
    <property type="match status" value="1"/>
</dbReference>
<keyword evidence="4" id="KW-1185">Reference proteome</keyword>
<feature type="transmembrane region" description="Helical" evidence="1">
    <location>
        <begin position="77"/>
        <end position="101"/>
    </location>
</feature>
<dbReference type="Pfam" id="PF04892">
    <property type="entry name" value="VanZ"/>
    <property type="match status" value="1"/>
</dbReference>
<dbReference type="PANTHER" id="PTHR36834:SF1">
    <property type="entry name" value="INTEGRAL MEMBRANE PROTEIN"/>
    <property type="match status" value="1"/>
</dbReference>
<evidence type="ECO:0000313" key="4">
    <source>
        <dbReference type="Proteomes" id="UP000051922"/>
    </source>
</evidence>
<feature type="transmembrane region" description="Helical" evidence="1">
    <location>
        <begin position="48"/>
        <end position="65"/>
    </location>
</feature>
<reference evidence="3 4" key="1">
    <citation type="journal article" date="2015" name="Genome Announc.">
        <title>Expanding the biotechnology potential of lactobacilli through comparative genomics of 213 strains and associated genera.</title>
        <authorList>
            <person name="Sun Z."/>
            <person name="Harris H.M."/>
            <person name="McCann A."/>
            <person name="Guo C."/>
            <person name="Argimon S."/>
            <person name="Zhang W."/>
            <person name="Yang X."/>
            <person name="Jeffery I.B."/>
            <person name="Cooney J.C."/>
            <person name="Kagawa T.F."/>
            <person name="Liu W."/>
            <person name="Song Y."/>
            <person name="Salvetti E."/>
            <person name="Wrobel A."/>
            <person name="Rasinkangas P."/>
            <person name="Parkhill J."/>
            <person name="Rea M.C."/>
            <person name="O'Sullivan O."/>
            <person name="Ritari J."/>
            <person name="Douillard F.P."/>
            <person name="Paul Ross R."/>
            <person name="Yang R."/>
            <person name="Briner A.E."/>
            <person name="Felis G.E."/>
            <person name="de Vos W.M."/>
            <person name="Barrangou R."/>
            <person name="Klaenhammer T.R."/>
            <person name="Caufield P.W."/>
            <person name="Cui Y."/>
            <person name="Zhang H."/>
            <person name="O'Toole P.W."/>
        </authorList>
    </citation>
    <scope>NUCLEOTIDE SEQUENCE [LARGE SCALE GENOMIC DNA]</scope>
    <source>
        <strain evidence="3 4">DSM 15945</strain>
    </source>
</reference>
<evidence type="ECO:0000313" key="3">
    <source>
        <dbReference type="EMBL" id="KRL84386.1"/>
    </source>
</evidence>
<keyword evidence="1" id="KW-0472">Membrane</keyword>
<feature type="transmembrane region" description="Helical" evidence="1">
    <location>
        <begin position="7"/>
        <end position="28"/>
    </location>
</feature>
<feature type="transmembrane region" description="Helical" evidence="1">
    <location>
        <begin position="196"/>
        <end position="216"/>
    </location>
</feature>